<dbReference type="EMBL" id="AHYV01000032">
    <property type="protein sequence ID" value="EOT42119.1"/>
    <property type="molecule type" value="Genomic_DNA"/>
</dbReference>
<dbReference type="EMBL" id="ASWL01000004">
    <property type="protein sequence ID" value="EOU20442.1"/>
    <property type="molecule type" value="Genomic_DNA"/>
</dbReference>
<organism evidence="2 4">
    <name type="scientific">Enterococcus avium ATCC 14025</name>
    <dbReference type="NCBI Taxonomy" id="1140002"/>
    <lineage>
        <taxon>Bacteria</taxon>
        <taxon>Bacillati</taxon>
        <taxon>Bacillota</taxon>
        <taxon>Bacilli</taxon>
        <taxon>Lactobacillales</taxon>
        <taxon>Enterococcaceae</taxon>
        <taxon>Enterococcus</taxon>
    </lineage>
</organism>
<evidence type="ECO:0000313" key="2">
    <source>
        <dbReference type="EMBL" id="EOU20442.1"/>
    </source>
</evidence>
<accession>A0AAV3J398</accession>
<dbReference type="RefSeq" id="WP_016180852.1">
    <property type="nucleotide sequence ID" value="NZ_KE136365.1"/>
</dbReference>
<gene>
    <name evidence="2" type="ORF">I570_02889</name>
    <name evidence="1" type="ORF">OMU_03042</name>
</gene>
<protein>
    <submittedName>
        <fullName evidence="2">Uncharacterized protein</fullName>
    </submittedName>
</protein>
<dbReference type="AlphaFoldDB" id="A0AAV3J398"/>
<evidence type="ECO:0000313" key="3">
    <source>
        <dbReference type="Proteomes" id="UP000014104"/>
    </source>
</evidence>
<reference evidence="2 4" key="2">
    <citation type="submission" date="2013-03" db="EMBL/GenBank/DDBJ databases">
        <title>The Genome Sequence of Enterococcus avium ATCC_14025 (PacBio/Illumina hybrid assembly).</title>
        <authorList>
            <consortium name="The Broad Institute Genomics Platform"/>
            <consortium name="The Broad Institute Genome Sequencing Center for Infectious Disease"/>
            <person name="Earl A."/>
            <person name="Russ C."/>
            <person name="Gilmore M."/>
            <person name="Surin D."/>
            <person name="Walker B."/>
            <person name="Young S."/>
            <person name="Zeng Q."/>
            <person name="Gargeya S."/>
            <person name="Fitzgerald M."/>
            <person name="Haas B."/>
            <person name="Abouelleil A."/>
            <person name="Allen A.W."/>
            <person name="Alvarado L."/>
            <person name="Arachchi H.M."/>
            <person name="Berlin A.M."/>
            <person name="Chapman S.B."/>
            <person name="Gainer-Dewar J."/>
            <person name="Goldberg J."/>
            <person name="Griggs A."/>
            <person name="Gujja S."/>
            <person name="Hansen M."/>
            <person name="Howarth C."/>
            <person name="Imamovic A."/>
            <person name="Ireland A."/>
            <person name="Larimer J."/>
            <person name="McCowan C."/>
            <person name="Murphy C."/>
            <person name="Pearson M."/>
            <person name="Poon T.W."/>
            <person name="Priest M."/>
            <person name="Roberts A."/>
            <person name="Saif S."/>
            <person name="Shea T."/>
            <person name="Sisk P."/>
            <person name="Sykes S."/>
            <person name="Wortman J."/>
            <person name="Nusbaum C."/>
            <person name="Birren B."/>
        </authorList>
    </citation>
    <scope>NUCLEOTIDE SEQUENCE [LARGE SCALE GENOMIC DNA]</scope>
    <source>
        <strain evidence="2 4">ATCC 14025</strain>
    </source>
</reference>
<proteinExistence type="predicted"/>
<dbReference type="Proteomes" id="UP000014104">
    <property type="component" value="Unassembled WGS sequence"/>
</dbReference>
<evidence type="ECO:0000313" key="1">
    <source>
        <dbReference type="EMBL" id="EOT42119.1"/>
    </source>
</evidence>
<reference evidence="1 3" key="1">
    <citation type="submission" date="2013-03" db="EMBL/GenBank/DDBJ databases">
        <title>The Genome Sequence of Enterococcus avium ATCC_14025 (Illumina only assembly).</title>
        <authorList>
            <consortium name="The Broad Institute Genomics Platform"/>
            <consortium name="The Broad Institute Genome Sequencing Center for Infectious Disease"/>
            <person name="Earl A."/>
            <person name="Russ C."/>
            <person name="Gilmore M."/>
            <person name="Surin D."/>
            <person name="Walker B."/>
            <person name="Young S."/>
            <person name="Zeng Q."/>
            <person name="Gargeya S."/>
            <person name="Fitzgerald M."/>
            <person name="Haas B."/>
            <person name="Abouelleil A."/>
            <person name="Allen A.W."/>
            <person name="Alvarado L."/>
            <person name="Arachchi H.M."/>
            <person name="Berlin A.M."/>
            <person name="Chapman S.B."/>
            <person name="Gainer-Dewar J."/>
            <person name="Goldberg J."/>
            <person name="Griggs A."/>
            <person name="Gujja S."/>
            <person name="Hansen M."/>
            <person name="Howarth C."/>
            <person name="Imamovic A."/>
            <person name="Ireland A."/>
            <person name="Larimer J."/>
            <person name="McCowan C."/>
            <person name="Murphy C."/>
            <person name="Pearson M."/>
            <person name="Poon T.W."/>
            <person name="Priest M."/>
            <person name="Roberts A."/>
            <person name="Saif S."/>
            <person name="Shea T."/>
            <person name="Sisk P."/>
            <person name="Sykes S."/>
            <person name="Wortman J."/>
            <person name="Nusbaum C."/>
            <person name="Birren B."/>
        </authorList>
    </citation>
    <scope>NUCLEOTIDE SEQUENCE [LARGE SCALE GENOMIC DNA]</scope>
    <source>
        <strain evidence="1 3">ATCC 14025</strain>
    </source>
</reference>
<evidence type="ECO:0000313" key="4">
    <source>
        <dbReference type="Proteomes" id="UP000014107"/>
    </source>
</evidence>
<keyword evidence="3" id="KW-1185">Reference proteome</keyword>
<dbReference type="Proteomes" id="UP000014107">
    <property type="component" value="Unassembled WGS sequence"/>
</dbReference>
<name>A0AAV3J398_ENTAV</name>
<sequence>MKMFVYAVVNHEKVFLGVFENPETIYEDVEDKLESLGFESWAHKHPIYMMGAQRESYRLLWEDEK</sequence>
<comment type="caution">
    <text evidence="2">The sequence shown here is derived from an EMBL/GenBank/DDBJ whole genome shotgun (WGS) entry which is preliminary data.</text>
</comment>